<evidence type="ECO:0000256" key="2">
    <source>
        <dbReference type="PROSITE-ProRule" id="PRU00169"/>
    </source>
</evidence>
<dbReference type="GO" id="GO:0000160">
    <property type="term" value="P:phosphorelay signal transduction system"/>
    <property type="evidence" value="ECO:0007669"/>
    <property type="project" value="InterPro"/>
</dbReference>
<gene>
    <name evidence="4" type="ORF">FVO59_08815</name>
</gene>
<name>A0A7D8AJX5_9MICO</name>
<sequence length="221" mass="24289">MRARSYPRTWRRGAVVEPHVLQRLRTVEVLRDGAGIEVVHASDSLDALMTWMRGQDRSSWPHLLLIEMLPLAYGERERSAVAALRKAGVRVMLVSSLTPRGAARSLMGAEFDGVVSKADTEETLLAAVAEVLVGEEYVTELARAAVAPDPRMPQLSLQEAKVFELYVAGKPIGAVAESIGVKEDTARKYLTRVKKKYIALGRQANSKLDLARLAWEDGLLG</sequence>
<dbReference type="Gene3D" id="1.10.10.10">
    <property type="entry name" value="Winged helix-like DNA-binding domain superfamily/Winged helix DNA-binding domain"/>
    <property type="match status" value="1"/>
</dbReference>
<keyword evidence="1" id="KW-0238">DNA-binding</keyword>
<dbReference type="Proteomes" id="UP000515708">
    <property type="component" value="Chromosome"/>
</dbReference>
<proteinExistence type="predicted"/>
<dbReference type="InterPro" id="IPR051015">
    <property type="entry name" value="EvgA-like"/>
</dbReference>
<dbReference type="SUPFAM" id="SSF52172">
    <property type="entry name" value="CheY-like"/>
    <property type="match status" value="1"/>
</dbReference>
<dbReference type="SUPFAM" id="SSF46894">
    <property type="entry name" value="C-terminal effector domain of the bipartite response regulators"/>
    <property type="match status" value="1"/>
</dbReference>
<accession>A0A7D8AJX5</accession>
<dbReference type="RefSeq" id="WP_182252303.1">
    <property type="nucleotide sequence ID" value="NZ_CP043732.1"/>
</dbReference>
<dbReference type="Gene3D" id="3.40.50.2300">
    <property type="match status" value="1"/>
</dbReference>
<protein>
    <submittedName>
        <fullName evidence="4">Response regulator transcription factor</fullName>
    </submittedName>
</protein>
<dbReference type="PANTHER" id="PTHR45566:SF1">
    <property type="entry name" value="HTH-TYPE TRANSCRIPTIONAL REGULATOR YHJB-RELATED"/>
    <property type="match status" value="1"/>
</dbReference>
<dbReference type="InterPro" id="IPR036388">
    <property type="entry name" value="WH-like_DNA-bd_sf"/>
</dbReference>
<reference evidence="4 5" key="1">
    <citation type="journal article" date="2020" name="Front. Microbiol.">
        <title>Design of Bacterial Strain-Specific qPCR Assays Using NGS Data and Publicly Available Resources and Its Application to Track Biocontrol Strains.</title>
        <authorList>
            <person name="Hernandez I."/>
            <person name="Sant C."/>
            <person name="Martinez R."/>
            <person name="Fernandez C."/>
        </authorList>
    </citation>
    <scope>NUCLEOTIDE SEQUENCE [LARGE SCALE GENOMIC DNA]</scope>
    <source>
        <strain evidence="4 5">B24</strain>
    </source>
</reference>
<evidence type="ECO:0000313" key="4">
    <source>
        <dbReference type="EMBL" id="QMU97309.1"/>
    </source>
</evidence>
<dbReference type="InterPro" id="IPR001789">
    <property type="entry name" value="Sig_transdc_resp-reg_receiver"/>
</dbReference>
<organism evidence="4 5">
    <name type="scientific">Microbacterium esteraromaticum</name>
    <dbReference type="NCBI Taxonomy" id="57043"/>
    <lineage>
        <taxon>Bacteria</taxon>
        <taxon>Bacillati</taxon>
        <taxon>Actinomycetota</taxon>
        <taxon>Actinomycetes</taxon>
        <taxon>Micrococcales</taxon>
        <taxon>Microbacteriaceae</taxon>
        <taxon>Microbacterium</taxon>
    </lineage>
</organism>
<dbReference type="AlphaFoldDB" id="A0A7D8AJX5"/>
<dbReference type="PANTHER" id="PTHR45566">
    <property type="entry name" value="HTH-TYPE TRANSCRIPTIONAL REGULATOR YHJB-RELATED"/>
    <property type="match status" value="1"/>
</dbReference>
<dbReference type="InterPro" id="IPR011006">
    <property type="entry name" value="CheY-like_superfamily"/>
</dbReference>
<dbReference type="EMBL" id="CP043732">
    <property type="protein sequence ID" value="QMU97309.1"/>
    <property type="molecule type" value="Genomic_DNA"/>
</dbReference>
<dbReference type="GO" id="GO:0006355">
    <property type="term" value="P:regulation of DNA-templated transcription"/>
    <property type="evidence" value="ECO:0007669"/>
    <property type="project" value="InterPro"/>
</dbReference>
<evidence type="ECO:0000259" key="3">
    <source>
        <dbReference type="PROSITE" id="PS50110"/>
    </source>
</evidence>
<comment type="caution">
    <text evidence="2">Lacks conserved residue(s) required for the propagation of feature annotation.</text>
</comment>
<dbReference type="InterPro" id="IPR016032">
    <property type="entry name" value="Sig_transdc_resp-reg_C-effctor"/>
</dbReference>
<feature type="domain" description="Response regulatory" evidence="3">
    <location>
        <begin position="12"/>
        <end position="132"/>
    </location>
</feature>
<evidence type="ECO:0000313" key="5">
    <source>
        <dbReference type="Proteomes" id="UP000515708"/>
    </source>
</evidence>
<dbReference type="PROSITE" id="PS50110">
    <property type="entry name" value="RESPONSE_REGULATORY"/>
    <property type="match status" value="1"/>
</dbReference>
<dbReference type="GO" id="GO:0003677">
    <property type="term" value="F:DNA binding"/>
    <property type="evidence" value="ECO:0007669"/>
    <property type="project" value="UniProtKB-KW"/>
</dbReference>
<evidence type="ECO:0000256" key="1">
    <source>
        <dbReference type="ARBA" id="ARBA00023125"/>
    </source>
</evidence>